<dbReference type="EMBL" id="UYWX01000087">
    <property type="protein sequence ID" value="VDM16924.1"/>
    <property type="molecule type" value="Genomic_DNA"/>
</dbReference>
<comment type="similarity">
    <text evidence="2">Belongs to the fl(2)d family.</text>
</comment>
<dbReference type="Pfam" id="PF17098">
    <property type="entry name" value="Wtap"/>
    <property type="match status" value="1"/>
</dbReference>
<dbReference type="GO" id="GO:0008380">
    <property type="term" value="P:RNA splicing"/>
    <property type="evidence" value="ECO:0007669"/>
    <property type="project" value="UniProtKB-KW"/>
</dbReference>
<evidence type="ECO:0000313" key="9">
    <source>
        <dbReference type="Proteomes" id="UP000274429"/>
    </source>
</evidence>
<organism evidence="10">
    <name type="scientific">Hydatigena taeniaeformis</name>
    <name type="common">Feline tapeworm</name>
    <name type="synonym">Taenia taeniaeformis</name>
    <dbReference type="NCBI Taxonomy" id="6205"/>
    <lineage>
        <taxon>Eukaryota</taxon>
        <taxon>Metazoa</taxon>
        <taxon>Spiralia</taxon>
        <taxon>Lophotrochozoa</taxon>
        <taxon>Platyhelminthes</taxon>
        <taxon>Cestoda</taxon>
        <taxon>Eucestoda</taxon>
        <taxon>Cyclophyllidea</taxon>
        <taxon>Taeniidae</taxon>
        <taxon>Hydatigera</taxon>
    </lineage>
</organism>
<evidence type="ECO:0000256" key="4">
    <source>
        <dbReference type="ARBA" id="ARBA00023187"/>
    </source>
</evidence>
<dbReference type="PANTHER" id="PTHR15217">
    <property type="entry name" value="WILMS' TUMOR 1-ASSOCIATING PROTEIN"/>
    <property type="match status" value="1"/>
</dbReference>
<evidence type="ECO:0000256" key="6">
    <source>
        <dbReference type="SAM" id="Coils"/>
    </source>
</evidence>
<keyword evidence="5" id="KW-0539">Nucleus</keyword>
<dbReference type="GO" id="GO:0005634">
    <property type="term" value="C:nucleus"/>
    <property type="evidence" value="ECO:0007669"/>
    <property type="project" value="UniProtKB-SubCell"/>
</dbReference>
<dbReference type="GO" id="GO:0006397">
    <property type="term" value="P:mRNA processing"/>
    <property type="evidence" value="ECO:0007669"/>
    <property type="project" value="UniProtKB-KW"/>
</dbReference>
<evidence type="ECO:0000313" key="10">
    <source>
        <dbReference type="WBParaSite" id="TTAC_0000074201-mRNA-1"/>
    </source>
</evidence>
<feature type="coiled-coil region" evidence="6">
    <location>
        <begin position="14"/>
        <end position="55"/>
    </location>
</feature>
<sequence length="341" mass="38300">MTTNEASTQPRNSLANLELLAEEQTIAIKELESKIKKIEEENEKLIEKQKSQQEDLSRREAAAIRRFIVTDARLAHILSVMPSKLRRKSSDVEFDSEGVEDSIDDYGEEVRSVKVKEQIHQLNVLDPAIDFVYQKASEAAQSGKMRLQQSFDDLIAWKFTPDSASGKRLMACMRELLERNKHLGAINQMDRLSALESETQMQVSCIREYMKTAQELNAVLQESSTDLDGVQSSLFTLKKQLNKAEALVTALKVRSRSVYTFGVHIGYHYASDWIFTLKEEYEKVYPGQSDSLITAALTRLSQQAVAEEGGGCESQEDADARSVVESEAPAATSETSLHELK</sequence>
<dbReference type="OrthoDB" id="3366661at2759"/>
<evidence type="ECO:0000256" key="2">
    <source>
        <dbReference type="ARBA" id="ARBA00010313"/>
    </source>
</evidence>
<dbReference type="GO" id="GO:0016556">
    <property type="term" value="P:mRNA modification"/>
    <property type="evidence" value="ECO:0007669"/>
    <property type="project" value="InterPro"/>
</dbReference>
<feature type="region of interest" description="Disordered" evidence="7">
    <location>
        <begin position="306"/>
        <end position="341"/>
    </location>
</feature>
<name>A0A0R3WJA4_HYDTA</name>
<accession>A0A0R3WJA4</accession>
<evidence type="ECO:0000256" key="3">
    <source>
        <dbReference type="ARBA" id="ARBA00022664"/>
    </source>
</evidence>
<proteinExistence type="inferred from homology"/>
<evidence type="ECO:0000313" key="8">
    <source>
        <dbReference type="EMBL" id="VDM16924.1"/>
    </source>
</evidence>
<protein>
    <submittedName>
        <fullName evidence="8 10">Uncharacterized protein</fullName>
    </submittedName>
</protein>
<dbReference type="AlphaFoldDB" id="A0A0R3WJA4"/>
<dbReference type="PANTHER" id="PTHR15217:SF0">
    <property type="entry name" value="PRE-MRNA-SPLICING REGULATOR WTAP"/>
    <property type="match status" value="1"/>
</dbReference>
<keyword evidence="3" id="KW-0507">mRNA processing</keyword>
<comment type="subcellular location">
    <subcellularLocation>
        <location evidence="1">Nucleus</location>
    </subcellularLocation>
</comment>
<dbReference type="InterPro" id="IPR033757">
    <property type="entry name" value="WTAP"/>
</dbReference>
<dbReference type="STRING" id="6205.A0A0R3WJA4"/>
<evidence type="ECO:0000256" key="1">
    <source>
        <dbReference type="ARBA" id="ARBA00004123"/>
    </source>
</evidence>
<reference evidence="10" key="1">
    <citation type="submission" date="2017-02" db="UniProtKB">
        <authorList>
            <consortium name="WormBaseParasite"/>
        </authorList>
    </citation>
    <scope>IDENTIFICATION</scope>
</reference>
<evidence type="ECO:0000256" key="5">
    <source>
        <dbReference type="ARBA" id="ARBA00023242"/>
    </source>
</evidence>
<dbReference type="WBParaSite" id="TTAC_0000074201-mRNA-1">
    <property type="protein sequence ID" value="TTAC_0000074201-mRNA-1"/>
    <property type="gene ID" value="TTAC_0000074201"/>
</dbReference>
<keyword evidence="6" id="KW-0175">Coiled coil</keyword>
<keyword evidence="9" id="KW-1185">Reference proteome</keyword>
<gene>
    <name evidence="8" type="ORF">TTAC_LOCUS743</name>
</gene>
<evidence type="ECO:0000256" key="7">
    <source>
        <dbReference type="SAM" id="MobiDB-lite"/>
    </source>
</evidence>
<dbReference type="Proteomes" id="UP000274429">
    <property type="component" value="Unassembled WGS sequence"/>
</dbReference>
<keyword evidence="4" id="KW-0508">mRNA splicing</keyword>
<reference evidence="8 9" key="2">
    <citation type="submission" date="2018-11" db="EMBL/GenBank/DDBJ databases">
        <authorList>
            <consortium name="Pathogen Informatics"/>
        </authorList>
    </citation>
    <scope>NUCLEOTIDE SEQUENCE [LARGE SCALE GENOMIC DNA]</scope>
</reference>
<dbReference type="GO" id="GO:0000381">
    <property type="term" value="P:regulation of alternative mRNA splicing, via spliceosome"/>
    <property type="evidence" value="ECO:0007669"/>
    <property type="project" value="InterPro"/>
</dbReference>